<dbReference type="PROSITE" id="PS52050">
    <property type="entry name" value="WYL"/>
    <property type="match status" value="1"/>
</dbReference>
<dbReference type="GO" id="GO:0003700">
    <property type="term" value="F:DNA-binding transcription factor activity"/>
    <property type="evidence" value="ECO:0007669"/>
    <property type="project" value="InterPro"/>
</dbReference>
<dbReference type="PROSITE" id="PS51000">
    <property type="entry name" value="HTH_DEOR_2"/>
    <property type="match status" value="1"/>
</dbReference>
<dbReference type="InterPro" id="IPR036388">
    <property type="entry name" value="WH-like_DNA-bd_sf"/>
</dbReference>
<evidence type="ECO:0000259" key="3">
    <source>
        <dbReference type="PROSITE" id="PS51000"/>
    </source>
</evidence>
<evidence type="ECO:0000313" key="5">
    <source>
        <dbReference type="Proteomes" id="UP000030008"/>
    </source>
</evidence>
<dbReference type="PANTHER" id="PTHR34580:SF1">
    <property type="entry name" value="PROTEIN PAFC"/>
    <property type="match status" value="1"/>
</dbReference>
<evidence type="ECO:0000256" key="2">
    <source>
        <dbReference type="ARBA" id="ARBA00023163"/>
    </source>
</evidence>
<dbReference type="EMBL" id="JQIF01000042">
    <property type="protein sequence ID" value="KGJ53261.1"/>
    <property type="molecule type" value="Genomic_DNA"/>
</dbReference>
<dbReference type="Pfam" id="PF08279">
    <property type="entry name" value="HTH_11"/>
    <property type="match status" value="1"/>
</dbReference>
<feature type="domain" description="HTH deoR-type" evidence="3">
    <location>
        <begin position="2"/>
        <end position="60"/>
    </location>
</feature>
<dbReference type="Gene3D" id="1.10.10.10">
    <property type="entry name" value="Winged helix-like DNA-binding domain superfamily/Winged helix DNA-binding domain"/>
    <property type="match status" value="1"/>
</dbReference>
<dbReference type="InterPro" id="IPR026881">
    <property type="entry name" value="WYL_dom"/>
</dbReference>
<accession>A0A099I6R3</accession>
<sequence>MKENRYFQMIYLLLEKGQMTAPELADYFEVSIRTIYRDIDILSSAGIPIYATQGKGGGIAIQDSYVLKKSLLSEQEQKQILMALQGIRVLEDEQINMLLSKLSGVFQRQQGTWLEIDFSTWTKSGAGKHNFQLLQSAIWKSRIVSFSYYSGKGEQTKRIIEPHKLVFKTSDWYLYGYCTLRKDFRFFKLTRIRDLKLQDAEFMRETPEHIFERSDEFEMKTVQVTLLFDAGMSHEVYEKFDEEVSEQADGSLLVTTILPDNELLYSYVLSCRERVEVLSPPYVRDNVRKRVRKMLEIYKT</sequence>
<evidence type="ECO:0000256" key="1">
    <source>
        <dbReference type="ARBA" id="ARBA00023015"/>
    </source>
</evidence>
<dbReference type="PANTHER" id="PTHR34580">
    <property type="match status" value="1"/>
</dbReference>
<dbReference type="Pfam" id="PF25583">
    <property type="entry name" value="WCX"/>
    <property type="match status" value="1"/>
</dbReference>
<dbReference type="PIRSF" id="PIRSF016838">
    <property type="entry name" value="PafC"/>
    <property type="match status" value="1"/>
</dbReference>
<dbReference type="InterPro" id="IPR036390">
    <property type="entry name" value="WH_DNA-bd_sf"/>
</dbReference>
<organism evidence="4 5">
    <name type="scientific">Clostridium innocuum</name>
    <dbReference type="NCBI Taxonomy" id="1522"/>
    <lineage>
        <taxon>Bacteria</taxon>
        <taxon>Bacillati</taxon>
        <taxon>Bacillota</taxon>
        <taxon>Clostridia</taxon>
        <taxon>Eubacteriales</taxon>
        <taxon>Clostridiaceae</taxon>
        <taxon>Clostridium</taxon>
    </lineage>
</organism>
<protein>
    <submittedName>
        <fullName evidence="4">DeoR faimly transcriptional regulator</fullName>
    </submittedName>
</protein>
<dbReference type="InterPro" id="IPR013196">
    <property type="entry name" value="HTH_11"/>
</dbReference>
<keyword evidence="1" id="KW-0805">Transcription regulation</keyword>
<keyword evidence="2" id="KW-0804">Transcription</keyword>
<dbReference type="RefSeq" id="WP_044905285.1">
    <property type="nucleotide sequence ID" value="NZ_JQIF01000042.1"/>
</dbReference>
<reference evidence="4 5" key="1">
    <citation type="submission" date="2014-08" db="EMBL/GenBank/DDBJ databases">
        <title>Clostridium innocuum, an unnegligible vancomycin-resistant pathogen causing extra-intestinal infections.</title>
        <authorList>
            <person name="Feng Y."/>
            <person name="Chiu C.-H."/>
        </authorList>
    </citation>
    <scope>NUCLEOTIDE SEQUENCE [LARGE SCALE GENOMIC DNA]</scope>
    <source>
        <strain evidence="4 5">AN88</strain>
    </source>
</reference>
<proteinExistence type="predicted"/>
<evidence type="ECO:0000313" key="4">
    <source>
        <dbReference type="EMBL" id="KGJ53261.1"/>
    </source>
</evidence>
<dbReference type="Proteomes" id="UP000030008">
    <property type="component" value="Unassembled WGS sequence"/>
</dbReference>
<dbReference type="AlphaFoldDB" id="A0A099I6R3"/>
<dbReference type="InterPro" id="IPR028349">
    <property type="entry name" value="PafC-like"/>
</dbReference>
<dbReference type="SUPFAM" id="SSF46785">
    <property type="entry name" value="Winged helix' DNA-binding domain"/>
    <property type="match status" value="1"/>
</dbReference>
<dbReference type="Pfam" id="PF13280">
    <property type="entry name" value="WYL"/>
    <property type="match status" value="1"/>
</dbReference>
<dbReference type="InterPro" id="IPR051534">
    <property type="entry name" value="CBASS_pafABC_assoc_protein"/>
</dbReference>
<name>A0A099I6R3_CLOIN</name>
<dbReference type="InterPro" id="IPR001034">
    <property type="entry name" value="DeoR_HTH"/>
</dbReference>
<gene>
    <name evidence="4" type="ORF">CIAN88_09995</name>
</gene>
<comment type="caution">
    <text evidence="4">The sequence shown here is derived from an EMBL/GenBank/DDBJ whole genome shotgun (WGS) entry which is preliminary data.</text>
</comment>
<dbReference type="InterPro" id="IPR057727">
    <property type="entry name" value="WCX_dom"/>
</dbReference>